<dbReference type="PANTHER" id="PTHR33112">
    <property type="entry name" value="DOMAIN PROTEIN, PUTATIVE-RELATED"/>
    <property type="match status" value="1"/>
</dbReference>
<feature type="domain" description="Heterokaryon incompatibility" evidence="1">
    <location>
        <begin position="198"/>
        <end position="365"/>
    </location>
</feature>
<gene>
    <name evidence="2" type="ORF">PT974_05747</name>
</gene>
<organism evidence="2 3">
    <name type="scientific">Cladobotryum mycophilum</name>
    <dbReference type="NCBI Taxonomy" id="491253"/>
    <lineage>
        <taxon>Eukaryota</taxon>
        <taxon>Fungi</taxon>
        <taxon>Dikarya</taxon>
        <taxon>Ascomycota</taxon>
        <taxon>Pezizomycotina</taxon>
        <taxon>Sordariomycetes</taxon>
        <taxon>Hypocreomycetidae</taxon>
        <taxon>Hypocreales</taxon>
        <taxon>Hypocreaceae</taxon>
        <taxon>Cladobotryum</taxon>
    </lineage>
</organism>
<dbReference type="InterPro" id="IPR010730">
    <property type="entry name" value="HET"/>
</dbReference>
<comment type="caution">
    <text evidence="2">The sequence shown here is derived from an EMBL/GenBank/DDBJ whole genome shotgun (WGS) entry which is preliminary data.</text>
</comment>
<evidence type="ECO:0000259" key="1">
    <source>
        <dbReference type="Pfam" id="PF06985"/>
    </source>
</evidence>
<dbReference type="EMBL" id="JAVFKD010000012">
    <property type="protein sequence ID" value="KAK5992343.1"/>
    <property type="molecule type" value="Genomic_DNA"/>
</dbReference>
<dbReference type="PANTHER" id="PTHR33112:SF16">
    <property type="entry name" value="HETEROKARYON INCOMPATIBILITY DOMAIN-CONTAINING PROTEIN"/>
    <property type="match status" value="1"/>
</dbReference>
<proteinExistence type="predicted"/>
<dbReference type="Proteomes" id="UP001338125">
    <property type="component" value="Unassembled WGS sequence"/>
</dbReference>
<evidence type="ECO:0000313" key="3">
    <source>
        <dbReference type="Proteomes" id="UP001338125"/>
    </source>
</evidence>
<keyword evidence="3" id="KW-1185">Reference proteome</keyword>
<name>A0ABR0SJP1_9HYPO</name>
<evidence type="ECO:0000313" key="2">
    <source>
        <dbReference type="EMBL" id="KAK5992343.1"/>
    </source>
</evidence>
<dbReference type="Pfam" id="PF06985">
    <property type="entry name" value="HET"/>
    <property type="match status" value="1"/>
</dbReference>
<protein>
    <recommendedName>
        <fullName evidence="1">Heterokaryon incompatibility domain-containing protein</fullName>
    </recommendedName>
</protein>
<accession>A0ABR0SJP1</accession>
<reference evidence="2 3" key="1">
    <citation type="submission" date="2024-01" db="EMBL/GenBank/DDBJ databases">
        <title>Complete genome of Cladobotryum mycophilum ATHUM6906.</title>
        <authorList>
            <person name="Christinaki A.C."/>
            <person name="Myridakis A.I."/>
            <person name="Kouvelis V.N."/>
        </authorList>
    </citation>
    <scope>NUCLEOTIDE SEQUENCE [LARGE SCALE GENOMIC DNA]</scope>
    <source>
        <strain evidence="2 3">ATHUM6906</strain>
    </source>
</reference>
<sequence length="678" mass="76411">MTLDIESRLAGQPKALCSECQKFISWTKSLDLSLKDSLMVSYKPTFEALKDSATTCPLCQYVFQEVLRGKPRHTGDSKDSVSYRIFGDVSGIAGRRFIQVTWIEDLPFPSAGPRDPVYYLVYPEDIKNRVLWQNKTPSFESRLTTISEWIANCDHHHTLCTETPLAKPRRLLDLKDLEGSNKVKLVDTCSIVGVDIKYATLSHCWGPRTSKPPLRTLSTNLQSHFEGIPLNDLTLNFRDAVSISFKLGLRYLWIDSLCIIQDDTGDWEVEAAKMADIYRQSYINLAASAAHDAHGGIIGPSSLHLSKLRVTTVINCDFQHMADPGSALVHDVEIMIRPGAVDESSLGLIRRESSPYFSRAWVLQEIALAPRTVYFTTDQMVWQCRHNFESEDGTWWSVRNAALNYGLASDYEHESMKTRYDETWTLWIESYATRQLTFASDAGAAAAGLINFHKGLTGYTPMLGLWKETLSTDLQWLLSYDFSVGAQPPPAPATSSFPTWSWLCVLPCGDPGVTLSPQGDFDSKPHSFRVEQWEERWSGPAFTSKLEHSKLVVSTLVLDGVLFAPSTKDWITTNLKVKVQGDPSWSHHPDIQYSLPPGSKHAVKLVHLTQMIHRGEDSIAIRDSYLVVRKKMDNPPRYERLGAGRIHVSLDSSKVKWDATGHCDRYFKESDRQSIELV</sequence>